<evidence type="ECO:0000256" key="8">
    <source>
        <dbReference type="ARBA" id="ARBA00042266"/>
    </source>
</evidence>
<accession>A0AAV8SS39</accession>
<dbReference type="PANTHER" id="PTHR43648:SF1">
    <property type="entry name" value="ELECTRON TRANSFER FLAVOPROTEIN BETA SUBUNIT LYSINE METHYLTRANSFERASE"/>
    <property type="match status" value="1"/>
</dbReference>
<dbReference type="HAMAP" id="MF_00735">
    <property type="entry name" value="Methyltr_PrmA"/>
    <property type="match status" value="1"/>
</dbReference>
<evidence type="ECO:0000256" key="7">
    <source>
        <dbReference type="ARBA" id="ARBA00041867"/>
    </source>
</evidence>
<organism evidence="9 10">
    <name type="scientific">Erythroxylum novogranatense</name>
    <dbReference type="NCBI Taxonomy" id="1862640"/>
    <lineage>
        <taxon>Eukaryota</taxon>
        <taxon>Viridiplantae</taxon>
        <taxon>Streptophyta</taxon>
        <taxon>Embryophyta</taxon>
        <taxon>Tracheophyta</taxon>
        <taxon>Spermatophyta</taxon>
        <taxon>Magnoliopsida</taxon>
        <taxon>eudicotyledons</taxon>
        <taxon>Gunneridae</taxon>
        <taxon>Pentapetalae</taxon>
        <taxon>rosids</taxon>
        <taxon>fabids</taxon>
        <taxon>Malpighiales</taxon>
        <taxon>Erythroxylaceae</taxon>
        <taxon>Erythroxylum</taxon>
    </lineage>
</organism>
<evidence type="ECO:0000313" key="9">
    <source>
        <dbReference type="EMBL" id="KAJ8755096.1"/>
    </source>
</evidence>
<dbReference type="GO" id="GO:0032259">
    <property type="term" value="P:methylation"/>
    <property type="evidence" value="ECO:0007669"/>
    <property type="project" value="UniProtKB-KW"/>
</dbReference>
<proteinExistence type="inferred from homology"/>
<evidence type="ECO:0000256" key="2">
    <source>
        <dbReference type="ARBA" id="ARBA00022490"/>
    </source>
</evidence>
<dbReference type="Gene3D" id="3.40.50.150">
    <property type="entry name" value="Vaccinia Virus protein VP39"/>
    <property type="match status" value="1"/>
</dbReference>
<evidence type="ECO:0000313" key="10">
    <source>
        <dbReference type="Proteomes" id="UP001159364"/>
    </source>
</evidence>
<evidence type="ECO:0000256" key="3">
    <source>
        <dbReference type="ARBA" id="ARBA00022603"/>
    </source>
</evidence>
<evidence type="ECO:0000256" key="4">
    <source>
        <dbReference type="ARBA" id="ARBA00022679"/>
    </source>
</evidence>
<comment type="similarity">
    <text evidence="6">Belongs to the methyltransferase superfamily. ETFBKMT family.</text>
</comment>
<keyword evidence="5" id="KW-0949">S-adenosyl-L-methionine</keyword>
<keyword evidence="10" id="KW-1185">Reference proteome</keyword>
<comment type="similarity">
    <text evidence="1">Belongs to the methyltransferase superfamily. PrmA family.</text>
</comment>
<gene>
    <name evidence="9" type="ORF">K2173_016799</name>
</gene>
<comment type="caution">
    <text evidence="9">The sequence shown here is derived from an EMBL/GenBank/DDBJ whole genome shotgun (WGS) entry which is preliminary data.</text>
</comment>
<dbReference type="AlphaFoldDB" id="A0AAV8SS39"/>
<keyword evidence="2" id="KW-0963">Cytoplasm</keyword>
<name>A0AAV8SS39_9ROSI</name>
<evidence type="ECO:0000256" key="5">
    <source>
        <dbReference type="ARBA" id="ARBA00022691"/>
    </source>
</evidence>
<dbReference type="SUPFAM" id="SSF53335">
    <property type="entry name" value="S-adenosyl-L-methionine-dependent methyltransferases"/>
    <property type="match status" value="1"/>
</dbReference>
<protein>
    <recommendedName>
        <fullName evidence="8">ETFB lysine methyltransferase</fullName>
    </recommendedName>
    <alternativeName>
        <fullName evidence="7">Protein N-lysine methyltransferase METTL20</fullName>
    </alternativeName>
</protein>
<dbReference type="PANTHER" id="PTHR43648">
    <property type="entry name" value="ELECTRON TRANSFER FLAVOPROTEIN BETA SUBUNIT LYSINE METHYLTRANSFERASE"/>
    <property type="match status" value="1"/>
</dbReference>
<dbReference type="GO" id="GO:0005739">
    <property type="term" value="C:mitochondrion"/>
    <property type="evidence" value="ECO:0007669"/>
    <property type="project" value="TreeGrafter"/>
</dbReference>
<evidence type="ECO:0000256" key="6">
    <source>
        <dbReference type="ARBA" id="ARBA00037932"/>
    </source>
</evidence>
<sequence>MSKSRLFKHLSHAFSCALIHQPKFKSNSHFYLKLISPQFLSQIPVSLSASSSSLSSSSSLCPHSSLSNSPVQSSCYFSVRICCPKDAAELLSEVLLSFGASSTSMDEDDGCESSNESYINSIFLEYEDVGMCISQAANSIGLEEIPTYEVNSGKQCDWVQKTQEVFDPIEVTKGLWIIPEWRSTPDTQATNIFINPGLAFGAGEHPTTQLCLMFLKSVIKEGDSFLDYGTGSGILAIAALKLGAALAVGLDIDPQAITSARHNAALNGIGPEKLKVLLVPGKTTSTVIDEGTDEVQKERTCRSAVTSETGKHDVVIANILLNPLLEFADHIVSYAKPEAVVGISGIISEQVPFIIDRYSVLLGDISVSEMDDWACVSGRKKS</sequence>
<dbReference type="InterPro" id="IPR029063">
    <property type="entry name" value="SAM-dependent_MTases_sf"/>
</dbReference>
<keyword evidence="3" id="KW-0489">Methyltransferase</keyword>
<keyword evidence="4" id="KW-0808">Transferase</keyword>
<dbReference type="Proteomes" id="UP001159364">
    <property type="component" value="Linkage Group LG09"/>
</dbReference>
<dbReference type="EMBL" id="JAIWQS010000009">
    <property type="protein sequence ID" value="KAJ8755096.1"/>
    <property type="molecule type" value="Genomic_DNA"/>
</dbReference>
<reference evidence="9 10" key="1">
    <citation type="submission" date="2021-09" db="EMBL/GenBank/DDBJ databases">
        <title>Genomic insights and catalytic innovation underlie evolution of tropane alkaloids biosynthesis.</title>
        <authorList>
            <person name="Wang Y.-J."/>
            <person name="Tian T."/>
            <person name="Huang J.-P."/>
            <person name="Huang S.-X."/>
        </authorList>
    </citation>
    <scope>NUCLEOTIDE SEQUENCE [LARGE SCALE GENOMIC DNA]</scope>
    <source>
        <strain evidence="9">KIB-2018</strain>
        <tissue evidence="9">Leaf</tissue>
    </source>
</reference>
<dbReference type="InterPro" id="IPR050078">
    <property type="entry name" value="Ribosomal_L11_MeTrfase_PrmA"/>
</dbReference>
<dbReference type="InterPro" id="IPR004498">
    <property type="entry name" value="Ribosomal_PrmA_MeTrfase"/>
</dbReference>
<evidence type="ECO:0000256" key="1">
    <source>
        <dbReference type="ARBA" id="ARBA00009741"/>
    </source>
</evidence>
<dbReference type="GO" id="GO:0016279">
    <property type="term" value="F:protein-lysine N-methyltransferase activity"/>
    <property type="evidence" value="ECO:0007669"/>
    <property type="project" value="TreeGrafter"/>
</dbReference>
<dbReference type="Pfam" id="PF06325">
    <property type="entry name" value="PrmA"/>
    <property type="match status" value="1"/>
</dbReference>